<evidence type="ECO:0000256" key="1">
    <source>
        <dbReference type="SAM" id="MobiDB-lite"/>
    </source>
</evidence>
<gene>
    <name evidence="2" type="primary">ORF185091</name>
</gene>
<sequence>MYGSESWTMNKAINKIIGSHRDVILQNNAENSSQEKKPGFIKGLHSKKP</sequence>
<dbReference type="EMBL" id="HACG01044963">
    <property type="protein sequence ID" value="CEK91828.1"/>
    <property type="molecule type" value="Transcribed_RNA"/>
</dbReference>
<dbReference type="AlphaFoldDB" id="A0A0B7BFQ4"/>
<protein>
    <submittedName>
        <fullName evidence="2">Uncharacterized protein</fullName>
    </submittedName>
</protein>
<evidence type="ECO:0000313" key="2">
    <source>
        <dbReference type="EMBL" id="CEK91828.1"/>
    </source>
</evidence>
<reference evidence="2" key="1">
    <citation type="submission" date="2014-12" db="EMBL/GenBank/DDBJ databases">
        <title>Insight into the proteome of Arion vulgaris.</title>
        <authorList>
            <person name="Aradska J."/>
            <person name="Bulat T."/>
            <person name="Smidak R."/>
            <person name="Sarate P."/>
            <person name="Gangsoo J."/>
            <person name="Sialana F."/>
            <person name="Bilban M."/>
            <person name="Lubec G."/>
        </authorList>
    </citation>
    <scope>NUCLEOTIDE SEQUENCE</scope>
    <source>
        <tissue evidence="2">Skin</tissue>
    </source>
</reference>
<organism evidence="2">
    <name type="scientific">Arion vulgaris</name>
    <dbReference type="NCBI Taxonomy" id="1028688"/>
    <lineage>
        <taxon>Eukaryota</taxon>
        <taxon>Metazoa</taxon>
        <taxon>Spiralia</taxon>
        <taxon>Lophotrochozoa</taxon>
        <taxon>Mollusca</taxon>
        <taxon>Gastropoda</taxon>
        <taxon>Heterobranchia</taxon>
        <taxon>Euthyneura</taxon>
        <taxon>Panpulmonata</taxon>
        <taxon>Eupulmonata</taxon>
        <taxon>Stylommatophora</taxon>
        <taxon>Helicina</taxon>
        <taxon>Arionoidea</taxon>
        <taxon>Arionidae</taxon>
        <taxon>Arion</taxon>
    </lineage>
</organism>
<proteinExistence type="predicted"/>
<feature type="region of interest" description="Disordered" evidence="1">
    <location>
        <begin position="27"/>
        <end position="49"/>
    </location>
</feature>
<name>A0A0B7BFQ4_9EUPU</name>
<feature type="non-terminal residue" evidence="2">
    <location>
        <position position="49"/>
    </location>
</feature>
<accession>A0A0B7BFQ4</accession>